<gene>
    <name evidence="3" type="ORF">O6P43_013827</name>
</gene>
<dbReference type="EMBL" id="JARAOO010000006">
    <property type="protein sequence ID" value="KAJ7963946.1"/>
    <property type="molecule type" value="Genomic_DNA"/>
</dbReference>
<dbReference type="PANTHER" id="PTHR37233">
    <property type="entry name" value="TRANSMEMBRANE PROTEIN"/>
    <property type="match status" value="1"/>
</dbReference>
<evidence type="ECO:0000313" key="3">
    <source>
        <dbReference type="EMBL" id="KAJ7963946.1"/>
    </source>
</evidence>
<protein>
    <submittedName>
        <fullName evidence="3">Differentiation-associated protein 1, putative isoform 1</fullName>
    </submittedName>
</protein>
<dbReference type="PANTHER" id="PTHR37233:SF2">
    <property type="entry name" value="TRANSMEMBRANE PROTEIN"/>
    <property type="match status" value="1"/>
</dbReference>
<evidence type="ECO:0000313" key="4">
    <source>
        <dbReference type="Proteomes" id="UP001163823"/>
    </source>
</evidence>
<evidence type="ECO:0000256" key="1">
    <source>
        <dbReference type="SAM" id="MobiDB-lite"/>
    </source>
</evidence>
<feature type="region of interest" description="Disordered" evidence="1">
    <location>
        <begin position="1"/>
        <end position="96"/>
    </location>
</feature>
<comment type="caution">
    <text evidence="3">The sequence shown here is derived from an EMBL/GenBank/DDBJ whole genome shotgun (WGS) entry which is preliminary data.</text>
</comment>
<accession>A0AAD7LV47</accession>
<keyword evidence="2" id="KW-0812">Transmembrane</keyword>
<dbReference type="AlphaFoldDB" id="A0AAD7LV47"/>
<evidence type="ECO:0000256" key="2">
    <source>
        <dbReference type="SAM" id="Phobius"/>
    </source>
</evidence>
<keyword evidence="2" id="KW-1133">Transmembrane helix</keyword>
<dbReference type="Proteomes" id="UP001163823">
    <property type="component" value="Chromosome 6"/>
</dbReference>
<keyword evidence="4" id="KW-1185">Reference proteome</keyword>
<feature type="transmembrane region" description="Helical" evidence="2">
    <location>
        <begin position="114"/>
        <end position="136"/>
    </location>
</feature>
<feature type="compositionally biased region" description="Polar residues" evidence="1">
    <location>
        <begin position="1"/>
        <end position="31"/>
    </location>
</feature>
<proteinExistence type="predicted"/>
<name>A0AAD7LV47_QUISA</name>
<sequence>MNPPLLQSTTPEDSSGSTDQTQGSAVSSNTKSIRKRSPLTARERVRAARVLSRYTESKSSKSNMGSTVLDALKESDRGKKRSRLPEAPTNLFDDSKRGMPKQGLTFQFPGGFDLFVIVFSFVFISTIMFATTFFVWKVGAIHFNEY</sequence>
<dbReference type="GO" id="GO:0009535">
    <property type="term" value="C:chloroplast thylakoid membrane"/>
    <property type="evidence" value="ECO:0007669"/>
    <property type="project" value="TreeGrafter"/>
</dbReference>
<reference evidence="3" key="1">
    <citation type="journal article" date="2023" name="Science">
        <title>Elucidation of the pathway for biosynthesis of saponin adjuvants from the soapbark tree.</title>
        <authorList>
            <person name="Reed J."/>
            <person name="Orme A."/>
            <person name="El-Demerdash A."/>
            <person name="Owen C."/>
            <person name="Martin L.B.B."/>
            <person name="Misra R.C."/>
            <person name="Kikuchi S."/>
            <person name="Rejzek M."/>
            <person name="Martin A.C."/>
            <person name="Harkess A."/>
            <person name="Leebens-Mack J."/>
            <person name="Louveau T."/>
            <person name="Stephenson M.J."/>
            <person name="Osbourn A."/>
        </authorList>
    </citation>
    <scope>NUCLEOTIDE SEQUENCE</scope>
    <source>
        <strain evidence="3">S10</strain>
    </source>
</reference>
<keyword evidence="2" id="KW-0472">Membrane</keyword>
<dbReference type="KEGG" id="qsa:O6P43_013827"/>
<organism evidence="3 4">
    <name type="scientific">Quillaja saponaria</name>
    <name type="common">Soap bark tree</name>
    <dbReference type="NCBI Taxonomy" id="32244"/>
    <lineage>
        <taxon>Eukaryota</taxon>
        <taxon>Viridiplantae</taxon>
        <taxon>Streptophyta</taxon>
        <taxon>Embryophyta</taxon>
        <taxon>Tracheophyta</taxon>
        <taxon>Spermatophyta</taxon>
        <taxon>Magnoliopsida</taxon>
        <taxon>eudicotyledons</taxon>
        <taxon>Gunneridae</taxon>
        <taxon>Pentapetalae</taxon>
        <taxon>rosids</taxon>
        <taxon>fabids</taxon>
        <taxon>Fabales</taxon>
        <taxon>Quillajaceae</taxon>
        <taxon>Quillaja</taxon>
    </lineage>
</organism>